<dbReference type="RefSeq" id="XP_040665077.1">
    <property type="nucleotide sequence ID" value="XM_040814378.1"/>
</dbReference>
<evidence type="ECO:0000313" key="2">
    <source>
        <dbReference type="Proteomes" id="UP000184073"/>
    </source>
</evidence>
<evidence type="ECO:0000313" key="1">
    <source>
        <dbReference type="EMBL" id="OJI99314.1"/>
    </source>
</evidence>
<reference evidence="2" key="1">
    <citation type="journal article" date="2017" name="Genome Biol.">
        <title>Comparative genomics reveals high biological diversity and specific adaptations in the industrially and medically important fungal genus Aspergillus.</title>
        <authorList>
            <person name="de Vries R.P."/>
            <person name="Riley R."/>
            <person name="Wiebenga A."/>
            <person name="Aguilar-Osorio G."/>
            <person name="Amillis S."/>
            <person name="Uchima C.A."/>
            <person name="Anderluh G."/>
            <person name="Asadollahi M."/>
            <person name="Askin M."/>
            <person name="Barry K."/>
            <person name="Battaglia E."/>
            <person name="Bayram O."/>
            <person name="Benocci T."/>
            <person name="Braus-Stromeyer S.A."/>
            <person name="Caldana C."/>
            <person name="Canovas D."/>
            <person name="Cerqueira G.C."/>
            <person name="Chen F."/>
            <person name="Chen W."/>
            <person name="Choi C."/>
            <person name="Clum A."/>
            <person name="Dos Santos R.A."/>
            <person name="Damasio A.R."/>
            <person name="Diallinas G."/>
            <person name="Emri T."/>
            <person name="Fekete E."/>
            <person name="Flipphi M."/>
            <person name="Freyberg S."/>
            <person name="Gallo A."/>
            <person name="Gournas C."/>
            <person name="Habgood R."/>
            <person name="Hainaut M."/>
            <person name="Harispe M.L."/>
            <person name="Henrissat B."/>
            <person name="Hilden K.S."/>
            <person name="Hope R."/>
            <person name="Hossain A."/>
            <person name="Karabika E."/>
            <person name="Karaffa L."/>
            <person name="Karanyi Z."/>
            <person name="Krasevec N."/>
            <person name="Kuo A."/>
            <person name="Kusch H."/>
            <person name="LaButti K."/>
            <person name="Lagendijk E.L."/>
            <person name="Lapidus A."/>
            <person name="Levasseur A."/>
            <person name="Lindquist E."/>
            <person name="Lipzen A."/>
            <person name="Logrieco A.F."/>
            <person name="MacCabe A."/>
            <person name="Maekelae M.R."/>
            <person name="Malavazi I."/>
            <person name="Melin P."/>
            <person name="Meyer V."/>
            <person name="Mielnichuk N."/>
            <person name="Miskei M."/>
            <person name="Molnar A.P."/>
            <person name="Mule G."/>
            <person name="Ngan C.Y."/>
            <person name="Orejas M."/>
            <person name="Orosz E."/>
            <person name="Ouedraogo J.P."/>
            <person name="Overkamp K.M."/>
            <person name="Park H.-S."/>
            <person name="Perrone G."/>
            <person name="Piumi F."/>
            <person name="Punt P.J."/>
            <person name="Ram A.F."/>
            <person name="Ramon A."/>
            <person name="Rauscher S."/>
            <person name="Record E."/>
            <person name="Riano-Pachon D.M."/>
            <person name="Robert V."/>
            <person name="Roehrig J."/>
            <person name="Ruller R."/>
            <person name="Salamov A."/>
            <person name="Salih N.S."/>
            <person name="Samson R.A."/>
            <person name="Sandor E."/>
            <person name="Sanguinetti M."/>
            <person name="Schuetze T."/>
            <person name="Sepcic K."/>
            <person name="Shelest E."/>
            <person name="Sherlock G."/>
            <person name="Sophianopoulou V."/>
            <person name="Squina F.M."/>
            <person name="Sun H."/>
            <person name="Susca A."/>
            <person name="Todd R.B."/>
            <person name="Tsang A."/>
            <person name="Unkles S.E."/>
            <person name="van de Wiele N."/>
            <person name="van Rossen-Uffink D."/>
            <person name="Oliveira J.V."/>
            <person name="Vesth T.C."/>
            <person name="Visser J."/>
            <person name="Yu J.-H."/>
            <person name="Zhou M."/>
            <person name="Andersen M.R."/>
            <person name="Archer D.B."/>
            <person name="Baker S.E."/>
            <person name="Benoit I."/>
            <person name="Brakhage A.A."/>
            <person name="Braus G.H."/>
            <person name="Fischer R."/>
            <person name="Frisvad J.C."/>
            <person name="Goldman G.H."/>
            <person name="Houbraken J."/>
            <person name="Oakley B."/>
            <person name="Pocsi I."/>
            <person name="Scazzocchio C."/>
            <person name="Seiboth B."/>
            <person name="vanKuyk P.A."/>
            <person name="Wortman J."/>
            <person name="Dyer P.S."/>
            <person name="Grigoriev I.V."/>
        </authorList>
    </citation>
    <scope>NUCLEOTIDE SEQUENCE [LARGE SCALE GENOMIC DNA]</scope>
    <source>
        <strain evidence="2">CBS 583.65</strain>
    </source>
</reference>
<dbReference type="Proteomes" id="UP000184073">
    <property type="component" value="Unassembled WGS sequence"/>
</dbReference>
<dbReference type="VEuPathDB" id="FungiDB:ASPVEDRAFT_508311"/>
<proteinExistence type="predicted"/>
<organism evidence="1 2">
    <name type="scientific">Aspergillus versicolor CBS 583.65</name>
    <dbReference type="NCBI Taxonomy" id="1036611"/>
    <lineage>
        <taxon>Eukaryota</taxon>
        <taxon>Fungi</taxon>
        <taxon>Dikarya</taxon>
        <taxon>Ascomycota</taxon>
        <taxon>Pezizomycotina</taxon>
        <taxon>Eurotiomycetes</taxon>
        <taxon>Eurotiomycetidae</taxon>
        <taxon>Eurotiales</taxon>
        <taxon>Aspergillaceae</taxon>
        <taxon>Aspergillus</taxon>
        <taxon>Aspergillus subgen. Nidulantes</taxon>
    </lineage>
</organism>
<sequence length="159" mass="18088">MLKRPRIGVTDVERINKVSSGGRVSMGFYGFLRSLAGRPLAADMHPMYRHPIRLEDRIRTVDLSCFPGWDDLLTEDVAEKKLTPRDGRFRHVMVPVSHCLAAWGNKHIHNSMINVDDDVMNIIMDIEDIIYSILIVGGDETNVAPNWGWSVQDIFLDNN</sequence>
<protein>
    <submittedName>
        <fullName evidence="1">Uncharacterized protein</fullName>
    </submittedName>
</protein>
<keyword evidence="2" id="KW-1185">Reference proteome</keyword>
<name>A0A1L9PCY2_ASPVE</name>
<accession>A0A1L9PCY2</accession>
<dbReference type="AlphaFoldDB" id="A0A1L9PCY2"/>
<dbReference type="GeneID" id="63729889"/>
<gene>
    <name evidence="1" type="ORF">ASPVEDRAFT_508311</name>
</gene>
<dbReference type="EMBL" id="KV878126">
    <property type="protein sequence ID" value="OJI99314.1"/>
    <property type="molecule type" value="Genomic_DNA"/>
</dbReference>